<accession>A0AAD8IQE2</accession>
<comment type="caution">
    <text evidence="1">The sequence shown here is derived from an EMBL/GenBank/DDBJ whole genome shotgun (WGS) entry which is preliminary data.</text>
</comment>
<dbReference type="Proteomes" id="UP001237642">
    <property type="component" value="Unassembled WGS sequence"/>
</dbReference>
<keyword evidence="2" id="KW-1185">Reference proteome</keyword>
<sequence length="133" mass="16079">MIKLMFMRTRQISNSLVYTKIKRYEIDELVKRRSYTHKKDIVTQCIKEGDIINLSDLLFTKNRDYLVKYNNERVPFCQLSGKRYWDYFENKGKIYSYKNEHTYDYDSRGPGVNGDYINEFVVNYPISVFGLYF</sequence>
<protein>
    <submittedName>
        <fullName evidence="1">Uncharacterized protein</fullName>
    </submittedName>
</protein>
<reference evidence="1" key="1">
    <citation type="submission" date="2023-02" db="EMBL/GenBank/DDBJ databases">
        <title>Genome of toxic invasive species Heracleum sosnowskyi carries increased number of genes despite the absence of recent whole-genome duplications.</title>
        <authorList>
            <person name="Schelkunov M."/>
            <person name="Shtratnikova V."/>
            <person name="Makarenko M."/>
            <person name="Klepikova A."/>
            <person name="Omelchenko D."/>
            <person name="Novikova G."/>
            <person name="Obukhova E."/>
            <person name="Bogdanov V."/>
            <person name="Penin A."/>
            <person name="Logacheva M."/>
        </authorList>
    </citation>
    <scope>NUCLEOTIDE SEQUENCE</scope>
    <source>
        <strain evidence="1">Hsosn_3</strain>
        <tissue evidence="1">Leaf</tissue>
    </source>
</reference>
<organism evidence="1 2">
    <name type="scientific">Heracleum sosnowskyi</name>
    <dbReference type="NCBI Taxonomy" id="360622"/>
    <lineage>
        <taxon>Eukaryota</taxon>
        <taxon>Viridiplantae</taxon>
        <taxon>Streptophyta</taxon>
        <taxon>Embryophyta</taxon>
        <taxon>Tracheophyta</taxon>
        <taxon>Spermatophyta</taxon>
        <taxon>Magnoliopsida</taxon>
        <taxon>eudicotyledons</taxon>
        <taxon>Gunneridae</taxon>
        <taxon>Pentapetalae</taxon>
        <taxon>asterids</taxon>
        <taxon>campanulids</taxon>
        <taxon>Apiales</taxon>
        <taxon>Apiaceae</taxon>
        <taxon>Apioideae</taxon>
        <taxon>apioid superclade</taxon>
        <taxon>Tordylieae</taxon>
        <taxon>Tordyliinae</taxon>
        <taxon>Heracleum</taxon>
    </lineage>
</organism>
<dbReference type="AlphaFoldDB" id="A0AAD8IQE2"/>
<evidence type="ECO:0000313" key="2">
    <source>
        <dbReference type="Proteomes" id="UP001237642"/>
    </source>
</evidence>
<reference evidence="1" key="2">
    <citation type="submission" date="2023-05" db="EMBL/GenBank/DDBJ databases">
        <authorList>
            <person name="Schelkunov M.I."/>
        </authorList>
    </citation>
    <scope>NUCLEOTIDE SEQUENCE</scope>
    <source>
        <strain evidence="1">Hsosn_3</strain>
        <tissue evidence="1">Leaf</tissue>
    </source>
</reference>
<dbReference type="EMBL" id="JAUIZM010000004">
    <property type="protein sequence ID" value="KAK1390187.1"/>
    <property type="molecule type" value="Genomic_DNA"/>
</dbReference>
<proteinExistence type="predicted"/>
<evidence type="ECO:0000313" key="1">
    <source>
        <dbReference type="EMBL" id="KAK1390187.1"/>
    </source>
</evidence>
<name>A0AAD8IQE2_9APIA</name>
<gene>
    <name evidence="1" type="ORF">POM88_018365</name>
</gene>